<accession>A0A7X3H0E1</accession>
<sequence>MKRNVFIIALQEQQSKVIPECLSAFCSINPFENYPLAQVTLDYPFWLKPIKAFSSQLDFKIENKQQFDEAIKSIHDHIHHFGGPFNEALDEEGSRLSVLVNQNAFCYQLGTLFIPAESHEQLHERYMACLDAL</sequence>
<evidence type="ECO:0000313" key="1">
    <source>
        <dbReference type="EMBL" id="MWJ27308.1"/>
    </source>
</evidence>
<keyword evidence="2" id="KW-1185">Reference proteome</keyword>
<dbReference type="AlphaFoldDB" id="A0A7X3H0E1"/>
<dbReference type="Proteomes" id="UP000437638">
    <property type="component" value="Unassembled WGS sequence"/>
</dbReference>
<dbReference type="RefSeq" id="WP_160417510.1">
    <property type="nucleotide sequence ID" value="NZ_WTKP01000002.1"/>
</dbReference>
<name>A0A7X3H0E1_9GAMM</name>
<dbReference type="EMBL" id="WTKP01000002">
    <property type="protein sequence ID" value="MWJ27308.1"/>
    <property type="molecule type" value="Genomic_DNA"/>
</dbReference>
<gene>
    <name evidence="1" type="ORF">GPM19_03655</name>
</gene>
<evidence type="ECO:0000313" key="2">
    <source>
        <dbReference type="Proteomes" id="UP000437638"/>
    </source>
</evidence>
<organism evidence="1 2">
    <name type="scientific">Vreelandella zhuhanensis</name>
    <dbReference type="NCBI Taxonomy" id="2684210"/>
    <lineage>
        <taxon>Bacteria</taxon>
        <taxon>Pseudomonadati</taxon>
        <taxon>Pseudomonadota</taxon>
        <taxon>Gammaproteobacteria</taxon>
        <taxon>Oceanospirillales</taxon>
        <taxon>Halomonadaceae</taxon>
        <taxon>Vreelandella</taxon>
    </lineage>
</organism>
<proteinExistence type="predicted"/>
<reference evidence="1 2" key="1">
    <citation type="submission" date="2019-12" db="EMBL/GenBank/DDBJ databases">
        <title>Halomonas rutogse sp. nov. isolated from two lakes on Tibetan Plateau.</title>
        <authorList>
            <person name="Gao P."/>
        </authorList>
    </citation>
    <scope>NUCLEOTIDE SEQUENCE [LARGE SCALE GENOMIC DNA]</scope>
    <source>
        <strain evidence="1 2">ZH2S</strain>
    </source>
</reference>
<comment type="caution">
    <text evidence="1">The sequence shown here is derived from an EMBL/GenBank/DDBJ whole genome shotgun (WGS) entry which is preliminary data.</text>
</comment>
<protein>
    <submittedName>
        <fullName evidence="1">Uncharacterized protein</fullName>
    </submittedName>
</protein>